<feature type="binding site" evidence="6">
    <location>
        <position position="202"/>
    </location>
    <ligand>
        <name>chlorophyll a</name>
        <dbReference type="ChEBI" id="CHEBI:58416"/>
        <label>1</label>
    </ligand>
</feature>
<feature type="binding site" evidence="6">
    <location>
        <position position="184"/>
    </location>
    <ligand>
        <name>chlorophyll a</name>
        <dbReference type="ChEBI" id="CHEBI:58416"/>
        <label>1</label>
    </ligand>
</feature>
<keyword evidence="1 6" id="KW-0148">Chlorophyll</keyword>
<comment type="function">
    <text evidence="7">The light-harvesting complex (LHC) functions as a light receptor, it captures and delivers excitation energy to photosystems with which it is closely associated.</text>
</comment>
<keyword evidence="9" id="KW-1185">Reference proteome</keyword>
<keyword evidence="7" id="KW-0793">Thylakoid</keyword>
<feature type="binding site" description="axial binding residue" evidence="6">
    <location>
        <position position="217"/>
    </location>
    <ligand>
        <name>chlorophyll a</name>
        <dbReference type="ChEBI" id="CHEBI:58416"/>
        <label>3</label>
    </ligand>
    <ligandPart>
        <name>Mg</name>
        <dbReference type="ChEBI" id="CHEBI:25107"/>
    </ligandPart>
</feature>
<keyword evidence="4 7" id="KW-0934">Plastid</keyword>
<gene>
    <name evidence="8" type="ORF">C2E20_3834</name>
</gene>
<evidence type="ECO:0000256" key="4">
    <source>
        <dbReference type="ARBA" id="ARBA00022640"/>
    </source>
</evidence>
<comment type="similarity">
    <text evidence="7">Belongs to the light-harvesting chlorophyll a/b-binding (LHC) protein family.</text>
</comment>
<dbReference type="GO" id="GO:0009765">
    <property type="term" value="P:photosynthesis, light harvesting"/>
    <property type="evidence" value="ECO:0007669"/>
    <property type="project" value="InterPro"/>
</dbReference>
<dbReference type="GO" id="GO:0009535">
    <property type="term" value="C:chloroplast thylakoid membrane"/>
    <property type="evidence" value="ECO:0007669"/>
    <property type="project" value="UniProtKB-SubCell"/>
</dbReference>
<dbReference type="OrthoDB" id="423598at2759"/>
<dbReference type="EMBL" id="LHPF02000009">
    <property type="protein sequence ID" value="PSC72652.1"/>
    <property type="molecule type" value="Genomic_DNA"/>
</dbReference>
<dbReference type="AlphaFoldDB" id="A0A2P6VEY5"/>
<evidence type="ECO:0000313" key="8">
    <source>
        <dbReference type="EMBL" id="PSC72652.1"/>
    </source>
</evidence>
<evidence type="ECO:0000256" key="1">
    <source>
        <dbReference type="ARBA" id="ARBA00022494"/>
    </source>
</evidence>
<feature type="binding site" evidence="6">
    <location>
        <position position="75"/>
    </location>
    <ligand>
        <name>chlorophyll a</name>
        <dbReference type="ChEBI" id="CHEBI:58416"/>
        <label>1</label>
    </ligand>
</feature>
<protein>
    <recommendedName>
        <fullName evidence="7">Chlorophyll a-b binding protein, chloroplastic</fullName>
    </recommendedName>
</protein>
<dbReference type="GO" id="GO:0009523">
    <property type="term" value="C:photosystem II"/>
    <property type="evidence" value="ECO:0007669"/>
    <property type="project" value="UniProtKB-KW"/>
</dbReference>
<name>A0A2P6VEY5_9CHLO</name>
<dbReference type="PANTHER" id="PTHR21649">
    <property type="entry name" value="CHLOROPHYLL A/B BINDING PROTEIN"/>
    <property type="match status" value="1"/>
</dbReference>
<dbReference type="GO" id="GO:0009522">
    <property type="term" value="C:photosystem I"/>
    <property type="evidence" value="ECO:0007669"/>
    <property type="project" value="UniProtKB-KW"/>
</dbReference>
<sequence length="248" mass="26739">MQAALCSTSAFVRPASVAARPARRSVVAVRAAAGWDPSAEVPAHLKGKDLAGNFGFDPLNLGKNEVALKWYQQAELQNGRWAMLGVAGILVQELLHKTGLGGAAANVYWFDAGNNTFWAPKETLIAISFLLFAWAESNRAQDFVKPGSNVTDPFGNKIKYVELGYPGFDPLSFTKGNYAELKQKEIKNGRLAMVAFLGILAQHNAQPGSPLDQLGNHLANPWKNHFINNGVSLPFLTEGAHNILGGSL</sequence>
<evidence type="ECO:0000256" key="5">
    <source>
        <dbReference type="ARBA" id="ARBA00022991"/>
    </source>
</evidence>
<feature type="binding site" description="axial binding residue" evidence="6">
    <location>
        <position position="80"/>
    </location>
    <ligand>
        <name>chlorophyll b</name>
        <dbReference type="ChEBI" id="CHEBI:61721"/>
        <label>1</label>
    </ligand>
    <ligandPart>
        <name>Mg</name>
        <dbReference type="ChEBI" id="CHEBI:25107"/>
    </ligandPart>
</feature>
<dbReference type="InterPro" id="IPR022796">
    <property type="entry name" value="Chloroa_b-bind"/>
</dbReference>
<evidence type="ECO:0000256" key="7">
    <source>
        <dbReference type="RuleBase" id="RU363080"/>
    </source>
</evidence>
<dbReference type="InterPro" id="IPR001344">
    <property type="entry name" value="Chloro_AB-bd_pln"/>
</dbReference>
<evidence type="ECO:0000313" key="9">
    <source>
        <dbReference type="Proteomes" id="UP000239649"/>
    </source>
</evidence>
<dbReference type="Proteomes" id="UP000239649">
    <property type="component" value="Unassembled WGS sequence"/>
</dbReference>
<comment type="subcellular location">
    <subcellularLocation>
        <location evidence="7">Plastid</location>
        <location evidence="7">Chloroplast thylakoid membrane</location>
    </subcellularLocation>
</comment>
<comment type="caution">
    <text evidence="8">The sequence shown here is derived from an EMBL/GenBank/DDBJ whole genome shotgun (WGS) entry which is preliminary data.</text>
</comment>
<evidence type="ECO:0000256" key="3">
    <source>
        <dbReference type="ARBA" id="ARBA00022531"/>
    </source>
</evidence>
<organism evidence="8 9">
    <name type="scientific">Micractinium conductrix</name>
    <dbReference type="NCBI Taxonomy" id="554055"/>
    <lineage>
        <taxon>Eukaryota</taxon>
        <taxon>Viridiplantae</taxon>
        <taxon>Chlorophyta</taxon>
        <taxon>core chlorophytes</taxon>
        <taxon>Trebouxiophyceae</taxon>
        <taxon>Chlorellales</taxon>
        <taxon>Chlorellaceae</taxon>
        <taxon>Chlorella clade</taxon>
        <taxon>Micractinium</taxon>
    </lineage>
</organism>
<keyword evidence="3 7" id="KW-0602">Photosynthesis</keyword>
<accession>A0A2P6VEY5</accession>
<dbReference type="GO" id="GO:0016168">
    <property type="term" value="F:chlorophyll binding"/>
    <property type="evidence" value="ECO:0007669"/>
    <property type="project" value="UniProtKB-KW"/>
</dbReference>
<keyword evidence="5 7" id="KW-0157">Chromophore</keyword>
<dbReference type="STRING" id="554055.A0A2P6VEY5"/>
<keyword evidence="7" id="KW-0604">Photosystem II</keyword>
<dbReference type="SUPFAM" id="SSF103511">
    <property type="entry name" value="Chlorophyll a-b binding protein"/>
    <property type="match status" value="1"/>
</dbReference>
<dbReference type="Pfam" id="PF00504">
    <property type="entry name" value="Chloroa_b-bind"/>
    <property type="match status" value="1"/>
</dbReference>
<keyword evidence="2 7" id="KW-0150">Chloroplast</keyword>
<keyword evidence="7" id="KW-0603">Photosystem I</keyword>
<evidence type="ECO:0000256" key="2">
    <source>
        <dbReference type="ARBA" id="ARBA00022528"/>
    </source>
</evidence>
<feature type="binding site" evidence="6">
    <location>
        <position position="188"/>
    </location>
    <ligand>
        <name>chlorophyll a</name>
        <dbReference type="ChEBI" id="CHEBI:58416"/>
        <label>1</label>
    </ligand>
</feature>
<dbReference type="Gene3D" id="1.10.3460.10">
    <property type="entry name" value="Chlorophyll a/b binding protein domain"/>
    <property type="match status" value="1"/>
</dbReference>
<feature type="binding site" evidence="6">
    <location>
        <position position="185"/>
    </location>
    <ligand>
        <name>chlorophyll b</name>
        <dbReference type="ChEBI" id="CHEBI:61721"/>
        <label>2</label>
    </ligand>
</feature>
<evidence type="ECO:0000256" key="6">
    <source>
        <dbReference type="PIRSR" id="PIRSR601344-1"/>
    </source>
</evidence>
<proteinExistence type="inferred from homology"/>
<reference evidence="8 9" key="1">
    <citation type="journal article" date="2018" name="Plant J.">
        <title>Genome sequences of Chlorella sorokiniana UTEX 1602 and Micractinium conductrix SAG 241.80: implications to maltose excretion by a green alga.</title>
        <authorList>
            <person name="Arriola M.B."/>
            <person name="Velmurugan N."/>
            <person name="Zhang Y."/>
            <person name="Plunkett M.H."/>
            <person name="Hondzo H."/>
            <person name="Barney B.M."/>
        </authorList>
    </citation>
    <scope>NUCLEOTIDE SEQUENCE [LARGE SCALE GENOMIC DNA]</scope>
    <source>
        <strain evidence="8 9">SAG 241.80</strain>
    </source>
</reference>
<feature type="binding site" evidence="6">
    <location>
        <position position="190"/>
    </location>
    <ligand>
        <name>chlorophyll a</name>
        <dbReference type="ChEBI" id="CHEBI:58416"/>
        <label>1</label>
    </ligand>
</feature>